<reference evidence="6 7" key="1">
    <citation type="submission" date="2014-06" db="EMBL/GenBank/DDBJ databases">
        <title>Genome sequence of the intracellular symbiont Blattabacterium cuenoti, strain CPU2 from the wood feeding cockroach Cryptocercus punctulatus.</title>
        <authorList>
            <person name="Kinjo Y."/>
            <person name="Ohkuma M."/>
            <person name="Tokuda G."/>
        </authorList>
    </citation>
    <scope>NUCLEOTIDE SEQUENCE [LARGE SCALE GENOMIC DNA]</scope>
    <source>
        <strain evidence="6 7">CPU2</strain>
    </source>
</reference>
<proteinExistence type="inferred from homology"/>
<dbReference type="Gene3D" id="3.90.1150.10">
    <property type="entry name" value="Aspartate Aminotransferase, domain 1"/>
    <property type="match status" value="1"/>
</dbReference>
<keyword evidence="4 5" id="KW-0663">Pyridoxal phosphate</keyword>
<dbReference type="CDD" id="cd00610">
    <property type="entry name" value="OAT_like"/>
    <property type="match status" value="1"/>
</dbReference>
<dbReference type="GeneID" id="66557051"/>
<comment type="cofactor">
    <cofactor evidence="1">
        <name>pyridoxal 5'-phosphate</name>
        <dbReference type="ChEBI" id="CHEBI:597326"/>
    </cofactor>
</comment>
<organism evidence="6 7">
    <name type="scientific">Blattabacterium punctulatus CPU2</name>
    <dbReference type="NCBI Taxonomy" id="1457032"/>
    <lineage>
        <taxon>Bacteria</taxon>
        <taxon>Pseudomonadati</taxon>
        <taxon>Bacteroidota</taxon>
        <taxon>Flavobacteriia</taxon>
        <taxon>Flavobacteriales</taxon>
        <taxon>Blattabacteriaceae</taxon>
        <taxon>Blattabacterium</taxon>
    </lineage>
</organism>
<evidence type="ECO:0000313" key="6">
    <source>
        <dbReference type="EMBL" id="BBA17540.1"/>
    </source>
</evidence>
<comment type="similarity">
    <text evidence="5">Belongs to the class-III pyridoxal-phosphate-dependent aminotransferase family.</text>
</comment>
<evidence type="ECO:0000256" key="5">
    <source>
        <dbReference type="RuleBase" id="RU003560"/>
    </source>
</evidence>
<dbReference type="InterPro" id="IPR005814">
    <property type="entry name" value="Aminotrans_3"/>
</dbReference>
<protein>
    <submittedName>
        <fullName evidence="6">Acetylornithine aminotransferase</fullName>
    </submittedName>
</protein>
<dbReference type="Proteomes" id="UP000262607">
    <property type="component" value="Chromosome"/>
</dbReference>
<dbReference type="AlphaFoldDB" id="A0AAD1CLL7"/>
<sequence length="397" mass="44680">MNKLEKDFIRYQTQIISNPIKISVDYANGNYIYDKDGKKYLDFVAGLSVNTLGHGNKKIKESIKNQVEKYLHTMGYGQFIQEPCVKLCKKIAEITPSPLNKTYLVSSGTEAVEGALKLAKCYTGREEIISCKLAYHGSTMGSMSIMGYEKNKRPFRPLLPLVKFITFNQIDELIYSITDKTACVILETIQSSAGVVLPNNYFLKEVKKQCKKRNSLMILDEIQTGFGRTGKFFAFEHYGIVPDILIMGKGMGGGMPISGFMSSDEIMKSFSDDVQMGHLTTFGGNSVAAAASLTTLNQLIHFKIIEKVSIKEKWIRKYLVHDQIKNIHGKGLLLSFELKTKNHVDEVLQSCIKKGLIIFRFLFHSKSLRISPPLTITKKEIKKGCSIIIECLNNLKK</sequence>
<dbReference type="Pfam" id="PF00202">
    <property type="entry name" value="Aminotran_3"/>
    <property type="match status" value="1"/>
</dbReference>
<dbReference type="InterPro" id="IPR050103">
    <property type="entry name" value="Class-III_PLP-dep_AT"/>
</dbReference>
<dbReference type="PANTHER" id="PTHR11986:SF79">
    <property type="entry name" value="ACETYLORNITHINE AMINOTRANSFERASE, MITOCHONDRIAL"/>
    <property type="match status" value="1"/>
</dbReference>
<evidence type="ECO:0000256" key="2">
    <source>
        <dbReference type="ARBA" id="ARBA00022576"/>
    </source>
</evidence>
<dbReference type="FunFam" id="3.40.640.10:FF:000004">
    <property type="entry name" value="Acetylornithine aminotransferase"/>
    <property type="match status" value="1"/>
</dbReference>
<evidence type="ECO:0000256" key="3">
    <source>
        <dbReference type="ARBA" id="ARBA00022679"/>
    </source>
</evidence>
<dbReference type="GO" id="GO:0030170">
    <property type="term" value="F:pyridoxal phosphate binding"/>
    <property type="evidence" value="ECO:0007669"/>
    <property type="project" value="InterPro"/>
</dbReference>
<dbReference type="PIRSF" id="PIRSF000521">
    <property type="entry name" value="Transaminase_4ab_Lys_Orn"/>
    <property type="match status" value="1"/>
</dbReference>
<dbReference type="PROSITE" id="PS00600">
    <property type="entry name" value="AA_TRANSFER_CLASS_3"/>
    <property type="match status" value="1"/>
</dbReference>
<evidence type="ECO:0000256" key="4">
    <source>
        <dbReference type="ARBA" id="ARBA00022898"/>
    </source>
</evidence>
<dbReference type="RefSeq" id="WP_110548927.1">
    <property type="nucleotide sequence ID" value="NZ_AP014610.1"/>
</dbReference>
<accession>A0AAD1CLL7</accession>
<keyword evidence="2 6" id="KW-0032">Aminotransferase</keyword>
<dbReference type="InterPro" id="IPR015421">
    <property type="entry name" value="PyrdxlP-dep_Trfase_major"/>
</dbReference>
<dbReference type="InterPro" id="IPR015424">
    <property type="entry name" value="PyrdxlP-dep_Trfase"/>
</dbReference>
<keyword evidence="3" id="KW-0808">Transferase</keyword>
<dbReference type="GO" id="GO:0008483">
    <property type="term" value="F:transaminase activity"/>
    <property type="evidence" value="ECO:0007669"/>
    <property type="project" value="UniProtKB-KW"/>
</dbReference>
<dbReference type="Gene3D" id="3.40.640.10">
    <property type="entry name" value="Type I PLP-dependent aspartate aminotransferase-like (Major domain)"/>
    <property type="match status" value="1"/>
</dbReference>
<dbReference type="SUPFAM" id="SSF53383">
    <property type="entry name" value="PLP-dependent transferases"/>
    <property type="match status" value="1"/>
</dbReference>
<dbReference type="InterPro" id="IPR049704">
    <property type="entry name" value="Aminotrans_3_PPA_site"/>
</dbReference>
<dbReference type="GO" id="GO:0042802">
    <property type="term" value="F:identical protein binding"/>
    <property type="evidence" value="ECO:0007669"/>
    <property type="project" value="TreeGrafter"/>
</dbReference>
<name>A0AAD1CLL7_9FLAO</name>
<dbReference type="EMBL" id="AP014610">
    <property type="protein sequence ID" value="BBA17540.1"/>
    <property type="molecule type" value="Genomic_DNA"/>
</dbReference>
<dbReference type="PANTHER" id="PTHR11986">
    <property type="entry name" value="AMINOTRANSFERASE CLASS III"/>
    <property type="match status" value="1"/>
</dbReference>
<gene>
    <name evidence="6" type="primary">argD</name>
    <name evidence="6" type="ORF">CPU2_018</name>
</gene>
<dbReference type="InterPro" id="IPR015422">
    <property type="entry name" value="PyrdxlP-dep_Trfase_small"/>
</dbReference>
<evidence type="ECO:0000313" key="7">
    <source>
        <dbReference type="Proteomes" id="UP000262607"/>
    </source>
</evidence>
<evidence type="ECO:0000256" key="1">
    <source>
        <dbReference type="ARBA" id="ARBA00001933"/>
    </source>
</evidence>